<evidence type="ECO:0000259" key="3">
    <source>
        <dbReference type="PROSITE" id="PS50020"/>
    </source>
</evidence>
<dbReference type="CDD" id="cd00201">
    <property type="entry name" value="WW"/>
    <property type="match status" value="1"/>
</dbReference>
<dbReference type="PANTHER" id="PTHR14336">
    <property type="entry name" value="TANDEM PH DOMAIN CONTAINING PROTEIN"/>
    <property type="match status" value="1"/>
</dbReference>
<organism evidence="5 6">
    <name type="scientific">Triparma columacea</name>
    <dbReference type="NCBI Taxonomy" id="722753"/>
    <lineage>
        <taxon>Eukaryota</taxon>
        <taxon>Sar</taxon>
        <taxon>Stramenopiles</taxon>
        <taxon>Ochrophyta</taxon>
        <taxon>Bolidophyceae</taxon>
        <taxon>Parmales</taxon>
        <taxon>Triparmaceae</taxon>
        <taxon>Triparma</taxon>
    </lineage>
</organism>
<dbReference type="PROSITE" id="PS50222">
    <property type="entry name" value="EF_HAND_2"/>
    <property type="match status" value="1"/>
</dbReference>
<feature type="region of interest" description="Disordered" evidence="1">
    <location>
        <begin position="753"/>
        <end position="873"/>
    </location>
</feature>
<dbReference type="InterPro" id="IPR051707">
    <property type="entry name" value="PI-Interact_SigTrans_Reg"/>
</dbReference>
<sequence length="984" mass="112016">MSLFSSKKEKSLAKSTFSNITKSGYLIKNAKSGYNWKKRYFMLNGNTLTYCSDHRHTETAKGDVLLTEDATIEDFSDETYPFGFTVSTQFVKMKMAAKDAADRSDWTTKIRMAISNLVNSMRGYLYKSGRFLEAKQVRRFFMLHNDCITYHQDLHQTATIQGMRKFSGRTTVEKDGDCVLIIKTNLADGKYWKLRADSEEERDNWVKAVEAAVKALGMLEVDFQNTAVDDLAKTCLRSGFLNARPSNGGQDWEDKFFVLMESQLYQFESQDAVSPSQVLVLSPNCSVFETKLQEFSFELVTNSRVLHVQGENPDVTASWIKILRHAIANSKQLEDPLLLAAKKQKSVFYNVIFETKKPLGLVLERSGDWALVKLANQDTTHVSIGSALTSVNGSDVILSPYQDTIRRLTAWQPPLSLGFRLAPEKRGWLTKQGRGRKSKRKNWKPRYFVLAEGRLSYFSNDGPDAVLKGVIHLMGSAVSLVHRSETSQYFCFRVVSGITGIVMQGLTVDDMMEWAAAIYHAISVANGGGYLLDLEREMQKEREEEKARLAEAAKAEADLSNSKKREETLEEEARRAKEKADIARREVQEAEKAGNEAKALEARRVEEEARKQKVAAEEEVEEAKKTVKEGEDELEELRTEMASIELEREERERVEKEEEERRLVIEKEKEKAKEEGKDEVELPEGAEEPTVWQAYWNSDHRVWYYFNLETQQTCWDRPDGFEITVNQPDNWVEEVRKEAPVAEVVEKVEEETVKEAGEVVGEVGEMGGEGVGGRGEQEEVKTEEEEDKEEEEEDDDREGEEEEEEEEDEENIEEPSSPPLPPAPMRTERRRSTIPIIPPVIDTPPPLNTGKGENEEEEDEDEEEFEAKRASVEEHTAEDIIEGGEVIELNKEELEEIFNTVDRGVEKGQLNPMLFGTLIRAVTGNKNLYEEMKYFQTFNTSGDGVIDLNEWLDGVDRLKNKEGGMKTVFYRGLVTYHKSSAVVL</sequence>
<feature type="domain" description="PH" evidence="2">
    <location>
        <begin position="234"/>
        <end position="328"/>
    </location>
</feature>
<dbReference type="GO" id="GO:0005509">
    <property type="term" value="F:calcium ion binding"/>
    <property type="evidence" value="ECO:0007669"/>
    <property type="project" value="InterPro"/>
</dbReference>
<dbReference type="SUPFAM" id="SSF51045">
    <property type="entry name" value="WW domain"/>
    <property type="match status" value="1"/>
</dbReference>
<feature type="compositionally biased region" description="Acidic residues" evidence="1">
    <location>
        <begin position="854"/>
        <end position="865"/>
    </location>
</feature>
<dbReference type="CDD" id="cd00821">
    <property type="entry name" value="PH"/>
    <property type="match status" value="1"/>
</dbReference>
<dbReference type="AlphaFoldDB" id="A0A9W7G9W5"/>
<dbReference type="PROSITE" id="PS50003">
    <property type="entry name" value="PH_DOMAIN"/>
    <property type="match status" value="3"/>
</dbReference>
<feature type="domain" description="EF-hand" evidence="4">
    <location>
        <begin position="932"/>
        <end position="961"/>
    </location>
</feature>
<comment type="caution">
    <text evidence="5">The sequence shown here is derived from an EMBL/GenBank/DDBJ whole genome shotgun (WGS) entry which is preliminary data.</text>
</comment>
<evidence type="ECO:0000259" key="4">
    <source>
        <dbReference type="PROSITE" id="PS50222"/>
    </source>
</evidence>
<reference evidence="6" key="1">
    <citation type="journal article" date="2023" name="Commun. Biol.">
        <title>Genome analysis of Parmales, the sister group of diatoms, reveals the evolutionary specialization of diatoms from phago-mixotrophs to photoautotrophs.</title>
        <authorList>
            <person name="Ban H."/>
            <person name="Sato S."/>
            <person name="Yoshikawa S."/>
            <person name="Yamada K."/>
            <person name="Nakamura Y."/>
            <person name="Ichinomiya M."/>
            <person name="Sato N."/>
            <person name="Blanc-Mathieu R."/>
            <person name="Endo H."/>
            <person name="Kuwata A."/>
            <person name="Ogata H."/>
        </authorList>
    </citation>
    <scope>NUCLEOTIDE SEQUENCE [LARGE SCALE GENOMIC DNA]</scope>
</reference>
<dbReference type="Pfam" id="PF00169">
    <property type="entry name" value="PH"/>
    <property type="match status" value="4"/>
</dbReference>
<dbReference type="InterPro" id="IPR002048">
    <property type="entry name" value="EF_hand_dom"/>
</dbReference>
<evidence type="ECO:0000259" key="2">
    <source>
        <dbReference type="PROSITE" id="PS50003"/>
    </source>
</evidence>
<evidence type="ECO:0000313" key="6">
    <source>
        <dbReference type="Proteomes" id="UP001165065"/>
    </source>
</evidence>
<dbReference type="InterPro" id="IPR036020">
    <property type="entry name" value="WW_dom_sf"/>
</dbReference>
<protein>
    <submittedName>
        <fullName evidence="5">Uncharacterized protein</fullName>
    </submittedName>
</protein>
<feature type="compositionally biased region" description="Pro residues" evidence="1">
    <location>
        <begin position="836"/>
        <end position="847"/>
    </location>
</feature>
<feature type="domain" description="PH" evidence="2">
    <location>
        <begin position="19"/>
        <end position="214"/>
    </location>
</feature>
<dbReference type="InterPro" id="IPR001202">
    <property type="entry name" value="WW_dom"/>
</dbReference>
<feature type="domain" description="PH" evidence="2">
    <location>
        <begin position="422"/>
        <end position="523"/>
    </location>
</feature>
<accession>A0A9W7G9W5</accession>
<name>A0A9W7G9W5_9STRA</name>
<dbReference type="Gene3D" id="2.20.70.10">
    <property type="match status" value="1"/>
</dbReference>
<feature type="region of interest" description="Disordered" evidence="1">
    <location>
        <begin position="615"/>
        <end position="634"/>
    </location>
</feature>
<dbReference type="SMART" id="SM00233">
    <property type="entry name" value="PH"/>
    <property type="match status" value="4"/>
</dbReference>
<dbReference type="InterPro" id="IPR011992">
    <property type="entry name" value="EF-hand-dom_pair"/>
</dbReference>
<dbReference type="SMART" id="SM00456">
    <property type="entry name" value="WW"/>
    <property type="match status" value="1"/>
</dbReference>
<feature type="compositionally biased region" description="Basic and acidic residues" evidence="1">
    <location>
        <begin position="615"/>
        <end position="629"/>
    </location>
</feature>
<dbReference type="Pfam" id="PF00397">
    <property type="entry name" value="WW"/>
    <property type="match status" value="1"/>
</dbReference>
<dbReference type="PANTHER" id="PTHR14336:SF8">
    <property type="entry name" value="PROTEIN OPY1"/>
    <property type="match status" value="1"/>
</dbReference>
<dbReference type="PROSITE" id="PS50020">
    <property type="entry name" value="WW_DOMAIN_2"/>
    <property type="match status" value="1"/>
</dbReference>
<dbReference type="OrthoDB" id="73680at2759"/>
<proteinExistence type="predicted"/>
<gene>
    <name evidence="5" type="ORF">TrCOL_g1150</name>
</gene>
<dbReference type="InterPro" id="IPR001849">
    <property type="entry name" value="PH_domain"/>
</dbReference>
<keyword evidence="6" id="KW-1185">Reference proteome</keyword>
<dbReference type="EMBL" id="BRYA01000085">
    <property type="protein sequence ID" value="GMI38456.1"/>
    <property type="molecule type" value="Genomic_DNA"/>
</dbReference>
<feature type="region of interest" description="Disordered" evidence="1">
    <location>
        <begin position="542"/>
        <end position="576"/>
    </location>
</feature>
<dbReference type="Gene3D" id="1.10.238.10">
    <property type="entry name" value="EF-hand"/>
    <property type="match status" value="1"/>
</dbReference>
<dbReference type="SUPFAM" id="SSF50729">
    <property type="entry name" value="PH domain-like"/>
    <property type="match status" value="4"/>
</dbReference>
<dbReference type="Proteomes" id="UP001165065">
    <property type="component" value="Unassembled WGS sequence"/>
</dbReference>
<dbReference type="Gene3D" id="2.30.29.30">
    <property type="entry name" value="Pleckstrin-homology domain (PH domain)/Phosphotyrosine-binding domain (PTB)"/>
    <property type="match status" value="4"/>
</dbReference>
<feature type="compositionally biased region" description="Gly residues" evidence="1">
    <location>
        <begin position="764"/>
        <end position="774"/>
    </location>
</feature>
<evidence type="ECO:0000313" key="5">
    <source>
        <dbReference type="EMBL" id="GMI38456.1"/>
    </source>
</evidence>
<feature type="compositionally biased region" description="Acidic residues" evidence="1">
    <location>
        <begin position="781"/>
        <end position="813"/>
    </location>
</feature>
<feature type="domain" description="WW" evidence="3">
    <location>
        <begin position="686"/>
        <end position="720"/>
    </location>
</feature>
<dbReference type="SUPFAM" id="SSF47473">
    <property type="entry name" value="EF-hand"/>
    <property type="match status" value="1"/>
</dbReference>
<dbReference type="InterPro" id="IPR011993">
    <property type="entry name" value="PH-like_dom_sf"/>
</dbReference>
<dbReference type="PROSITE" id="PS01159">
    <property type="entry name" value="WW_DOMAIN_1"/>
    <property type="match status" value="1"/>
</dbReference>
<evidence type="ECO:0000256" key="1">
    <source>
        <dbReference type="SAM" id="MobiDB-lite"/>
    </source>
</evidence>